<name>A0ABT2Y6W7_9MOLU</name>
<feature type="transmembrane region" description="Helical" evidence="1">
    <location>
        <begin position="180"/>
        <end position="202"/>
    </location>
</feature>
<dbReference type="RefSeq" id="WP_263608680.1">
    <property type="nucleotide sequence ID" value="NZ_JAOVQM010000005.1"/>
</dbReference>
<keyword evidence="3" id="KW-1185">Reference proteome</keyword>
<evidence type="ECO:0008006" key="4">
    <source>
        <dbReference type="Google" id="ProtNLM"/>
    </source>
</evidence>
<keyword evidence="1" id="KW-0472">Membrane</keyword>
<keyword evidence="1" id="KW-0812">Transmembrane</keyword>
<feature type="transmembrane region" description="Helical" evidence="1">
    <location>
        <begin position="155"/>
        <end position="174"/>
    </location>
</feature>
<protein>
    <recommendedName>
        <fullName evidence="4">DUF624 domain-containing protein</fullName>
    </recommendedName>
</protein>
<evidence type="ECO:0000313" key="3">
    <source>
        <dbReference type="Proteomes" id="UP001177160"/>
    </source>
</evidence>
<accession>A0ABT2Y6W7</accession>
<organism evidence="2 3">
    <name type="scientific">Paracholeplasma manati</name>
    <dbReference type="NCBI Taxonomy" id="591373"/>
    <lineage>
        <taxon>Bacteria</taxon>
        <taxon>Bacillati</taxon>
        <taxon>Mycoplasmatota</taxon>
        <taxon>Mollicutes</taxon>
        <taxon>Acholeplasmatales</taxon>
        <taxon>Acholeplasmataceae</taxon>
        <taxon>Paracholeplasma</taxon>
    </lineage>
</organism>
<evidence type="ECO:0000256" key="1">
    <source>
        <dbReference type="SAM" id="Phobius"/>
    </source>
</evidence>
<reference evidence="2" key="1">
    <citation type="submission" date="2022-09" db="EMBL/GenBank/DDBJ databases">
        <title>Novel Mycoplasma species identified in domestic and wild animals.</title>
        <authorList>
            <person name="Volokhov D.V."/>
            <person name="Furtak V.A."/>
            <person name="Zagorodnyaya T.A."/>
        </authorList>
    </citation>
    <scope>NUCLEOTIDE SEQUENCE</scope>
    <source>
        <strain evidence="2">Oakley</strain>
    </source>
</reference>
<feature type="transmembrane region" description="Helical" evidence="1">
    <location>
        <begin position="72"/>
        <end position="91"/>
    </location>
</feature>
<feature type="transmembrane region" description="Helical" evidence="1">
    <location>
        <begin position="17"/>
        <end position="42"/>
    </location>
</feature>
<sequence>MFIEKPFFQKINQISDWILRLVIINTLVIITILPVITLFLGLSTGYNTLRDLWKKQEKGLFRTYFNHLKHRTFYKILLGILIGMIISIGYLNMTYYVDLIEDAPNLFYQAGYYITLFFVVMMLAVSLYLLPIAYFKPDLGMKASIKLSFYIAGKYILRTMFMLLTPAVLLLLLLTSFTSMIFVLFGVSGWLMVMAIITDRVVDDVKEMKFND</sequence>
<keyword evidence="1" id="KW-1133">Transmembrane helix</keyword>
<dbReference type="EMBL" id="JAOVQM010000005">
    <property type="protein sequence ID" value="MCV2232493.1"/>
    <property type="molecule type" value="Genomic_DNA"/>
</dbReference>
<dbReference type="Proteomes" id="UP001177160">
    <property type="component" value="Unassembled WGS sequence"/>
</dbReference>
<proteinExistence type="predicted"/>
<feature type="transmembrane region" description="Helical" evidence="1">
    <location>
        <begin position="111"/>
        <end position="135"/>
    </location>
</feature>
<gene>
    <name evidence="2" type="ORF">N7548_06605</name>
</gene>
<evidence type="ECO:0000313" key="2">
    <source>
        <dbReference type="EMBL" id="MCV2232493.1"/>
    </source>
</evidence>
<comment type="caution">
    <text evidence="2">The sequence shown here is derived from an EMBL/GenBank/DDBJ whole genome shotgun (WGS) entry which is preliminary data.</text>
</comment>